<dbReference type="InterPro" id="IPR012338">
    <property type="entry name" value="Beta-lactam/transpept-like"/>
</dbReference>
<dbReference type="GO" id="GO:0008658">
    <property type="term" value="F:penicillin binding"/>
    <property type="evidence" value="ECO:0007669"/>
    <property type="project" value="InterPro"/>
</dbReference>
<dbReference type="GO" id="GO:0008360">
    <property type="term" value="P:regulation of cell shape"/>
    <property type="evidence" value="ECO:0007669"/>
    <property type="project" value="UniProtKB-KW"/>
</dbReference>
<comment type="catalytic activity">
    <reaction evidence="13">
        <text>[GlcNAc-(1-&gt;4)-Mur2Ac(oyl-L-Ala-gamma-D-Glu-L-Lys-D-Ala-D-Ala)](n)-di-trans,octa-cis-undecaprenyl diphosphate + beta-D-GlcNAc-(1-&gt;4)-Mur2Ac(oyl-L-Ala-gamma-D-Glu-L-Lys-D-Ala-D-Ala)-di-trans,octa-cis-undecaprenyl diphosphate = [GlcNAc-(1-&gt;4)-Mur2Ac(oyl-L-Ala-gamma-D-Glu-L-Lys-D-Ala-D-Ala)](n+1)-di-trans,octa-cis-undecaprenyl diphosphate + di-trans,octa-cis-undecaprenyl diphosphate + H(+)</text>
        <dbReference type="Rhea" id="RHEA:23708"/>
        <dbReference type="Rhea" id="RHEA-COMP:9602"/>
        <dbReference type="Rhea" id="RHEA-COMP:9603"/>
        <dbReference type="ChEBI" id="CHEBI:15378"/>
        <dbReference type="ChEBI" id="CHEBI:58405"/>
        <dbReference type="ChEBI" id="CHEBI:60033"/>
        <dbReference type="ChEBI" id="CHEBI:78435"/>
        <dbReference type="EC" id="2.4.99.28"/>
    </reaction>
</comment>
<feature type="compositionally biased region" description="Basic residues" evidence="14">
    <location>
        <begin position="21"/>
        <end position="31"/>
    </location>
</feature>
<dbReference type="GO" id="GO:0009252">
    <property type="term" value="P:peptidoglycan biosynthetic process"/>
    <property type="evidence" value="ECO:0007669"/>
    <property type="project" value="UniProtKB-KW"/>
</dbReference>
<dbReference type="GO" id="GO:0008955">
    <property type="term" value="F:peptidoglycan glycosyltransferase activity"/>
    <property type="evidence" value="ECO:0007669"/>
    <property type="project" value="UniProtKB-EC"/>
</dbReference>
<dbReference type="STRING" id="568899.SAMN05192534_101490"/>
<evidence type="ECO:0000256" key="1">
    <source>
        <dbReference type="ARBA" id="ARBA00007090"/>
    </source>
</evidence>
<evidence type="ECO:0000256" key="8">
    <source>
        <dbReference type="ARBA" id="ARBA00022960"/>
    </source>
</evidence>
<feature type="compositionally biased region" description="Acidic residues" evidence="14">
    <location>
        <begin position="865"/>
        <end position="902"/>
    </location>
</feature>
<dbReference type="GO" id="GO:0030288">
    <property type="term" value="C:outer membrane-bounded periplasmic space"/>
    <property type="evidence" value="ECO:0007669"/>
    <property type="project" value="TreeGrafter"/>
</dbReference>
<dbReference type="NCBIfam" id="TIGR02074">
    <property type="entry name" value="PBP_1a_fam"/>
    <property type="match status" value="1"/>
</dbReference>
<dbReference type="InterPro" id="IPR001264">
    <property type="entry name" value="Glyco_trans_51"/>
</dbReference>
<dbReference type="GO" id="GO:0009002">
    <property type="term" value="F:serine-type D-Ala-D-Ala carboxypeptidase activity"/>
    <property type="evidence" value="ECO:0007669"/>
    <property type="project" value="UniProtKB-EC"/>
</dbReference>
<dbReference type="SUPFAM" id="SSF49265">
    <property type="entry name" value="Fibronectin type III"/>
    <property type="match status" value="1"/>
</dbReference>
<evidence type="ECO:0000256" key="9">
    <source>
        <dbReference type="ARBA" id="ARBA00022984"/>
    </source>
</evidence>
<dbReference type="PROSITE" id="PS50853">
    <property type="entry name" value="FN3"/>
    <property type="match status" value="1"/>
</dbReference>
<evidence type="ECO:0000256" key="13">
    <source>
        <dbReference type="ARBA" id="ARBA00049902"/>
    </source>
</evidence>
<dbReference type="GO" id="GO:0071555">
    <property type="term" value="P:cell wall organization"/>
    <property type="evidence" value="ECO:0007669"/>
    <property type="project" value="UniProtKB-KW"/>
</dbReference>
<dbReference type="RefSeq" id="WP_091270831.1">
    <property type="nucleotide sequence ID" value="NZ_FNDK01000001.1"/>
</dbReference>
<keyword evidence="4" id="KW-0645">Protease</keyword>
<evidence type="ECO:0000256" key="6">
    <source>
        <dbReference type="ARBA" id="ARBA00022679"/>
    </source>
</evidence>
<keyword evidence="3" id="KW-0121">Carboxypeptidase</keyword>
<keyword evidence="11" id="KW-0961">Cell wall biogenesis/degradation</keyword>
<organism evidence="16 17">
    <name type="scientific">Alteribacillus persepolensis</name>
    <dbReference type="NCBI Taxonomy" id="568899"/>
    <lineage>
        <taxon>Bacteria</taxon>
        <taxon>Bacillati</taxon>
        <taxon>Bacillota</taxon>
        <taxon>Bacilli</taxon>
        <taxon>Bacillales</taxon>
        <taxon>Bacillaceae</taxon>
        <taxon>Alteribacillus</taxon>
    </lineage>
</organism>
<keyword evidence="7" id="KW-0378">Hydrolase</keyword>
<dbReference type="SUPFAM" id="SSF53955">
    <property type="entry name" value="Lysozyme-like"/>
    <property type="match status" value="1"/>
</dbReference>
<gene>
    <name evidence="16" type="ORF">SAMN05192534_101490</name>
</gene>
<sequence length="902" mass="99584">MSENYRSRTERRKAQEANMQKQKKKNKKPGKRSLGKKILIASAIAFLIIFTAGTISAVAIISQAPDIDPDELVFAQAAQIYDQNDEPIMQLHAGENRDMVDIDEVPEHAKNAFVAVEDVRFYDHFGIDVRRVFGALFANITEGFGAEGASTITQQVVKNAFLSSDKTITRKIQEQYLAVRLEQQYSKDQILEMYLNLIYFNQGAYGISEAANVYFNKSEVSELTIEDAALLAAIPRRPNYYDPTQNPDAAKDRRDHIIDLMAEHDFISSDDAENAKNVAIEEQLDFQPTEEGVLYDSFITQVQNELEDIDGITSSDIYSSGLHVYTTLDTDAQEYAEEVIHTDQHIANYPDSEDFQVGFTLLDTQTGAIKAMVGNRQNPDIARGLNYAARSNAQPGSTIKPLIAYGPAIEYNQWSTYHQIEDAPHQYSDGTEITNYGGNYSGYVSMREALVRSLNIPAVKALQQTGAGKAGEFVRGLGIPLENVNEAAALGGIGQGVSSLNMAGAFAAFGNNGEYHEPYAVRKIEFPDGRTINLEPEPASAMSDYTAYMVTDMLKDALTDPRGTGRDANIPGLDVAGKTGTTNFTDDEHRQYGIPDDGDPDVWFTGYTTRYAASVWTGFSGNRGENYLIGNESNIAKEIFRLVMSEVSQGVDTPDFEKPDSVAEVPIDINTGKQASPFTPSSQTITELFVQGTAPEEVSRENATPDEITGLSAVYNEEEDAINISWNYSSNDLEGRAFVIEHRVGDGEYTSVGTQTQSSYTLPQPEKGSTHYFRVTVVNQTGPDDASDAKETQIQVPSDEEIEENEEESEENEENNEEEQEEREDEDNLPVPGNGDQNGENNNGNGNGNSENDGDNNGNGNNNEEPSDEPQQEEDNENQPDDNQDSPVEENETEDSEEDDNE</sequence>
<dbReference type="Gene3D" id="2.60.40.10">
    <property type="entry name" value="Immunoglobulins"/>
    <property type="match status" value="1"/>
</dbReference>
<feature type="compositionally biased region" description="Low complexity" evidence="14">
    <location>
        <begin position="833"/>
        <end position="864"/>
    </location>
</feature>
<dbReference type="Pfam" id="PF00905">
    <property type="entry name" value="Transpeptidase"/>
    <property type="match status" value="1"/>
</dbReference>
<evidence type="ECO:0000256" key="14">
    <source>
        <dbReference type="SAM" id="MobiDB-lite"/>
    </source>
</evidence>
<evidence type="ECO:0000259" key="15">
    <source>
        <dbReference type="PROSITE" id="PS50853"/>
    </source>
</evidence>
<keyword evidence="8" id="KW-0133">Cell shape</keyword>
<dbReference type="InterPro" id="IPR023346">
    <property type="entry name" value="Lysozyme-like_dom_sf"/>
</dbReference>
<dbReference type="InterPro" id="IPR001460">
    <property type="entry name" value="PCN-bd_Tpept"/>
</dbReference>
<dbReference type="Pfam" id="PF00912">
    <property type="entry name" value="Transgly"/>
    <property type="match status" value="1"/>
</dbReference>
<comment type="similarity">
    <text evidence="2">In the N-terminal section; belongs to the glycosyltransferase 51 family.</text>
</comment>
<dbReference type="InterPro" id="IPR036950">
    <property type="entry name" value="PBP_transglycosylase"/>
</dbReference>
<dbReference type="GO" id="GO:0006508">
    <property type="term" value="P:proteolysis"/>
    <property type="evidence" value="ECO:0007669"/>
    <property type="project" value="UniProtKB-KW"/>
</dbReference>
<evidence type="ECO:0000256" key="12">
    <source>
        <dbReference type="ARBA" id="ARBA00034000"/>
    </source>
</evidence>
<feature type="compositionally biased region" description="Basic and acidic residues" evidence="14">
    <location>
        <begin position="1"/>
        <end position="15"/>
    </location>
</feature>
<dbReference type="Proteomes" id="UP000199163">
    <property type="component" value="Unassembled WGS sequence"/>
</dbReference>
<proteinExistence type="inferred from homology"/>
<evidence type="ECO:0000313" key="17">
    <source>
        <dbReference type="Proteomes" id="UP000199163"/>
    </source>
</evidence>
<feature type="domain" description="Fibronectin type-III" evidence="15">
    <location>
        <begin position="704"/>
        <end position="799"/>
    </location>
</feature>
<evidence type="ECO:0000256" key="7">
    <source>
        <dbReference type="ARBA" id="ARBA00022801"/>
    </source>
</evidence>
<comment type="similarity">
    <text evidence="1">In the C-terminal section; belongs to the transpeptidase family.</text>
</comment>
<dbReference type="SUPFAM" id="SSF56601">
    <property type="entry name" value="beta-lactamase/transpeptidase-like"/>
    <property type="match status" value="1"/>
</dbReference>
<dbReference type="FunFam" id="1.10.3810.10:FF:000001">
    <property type="entry name" value="Penicillin-binding protein 1A"/>
    <property type="match status" value="1"/>
</dbReference>
<evidence type="ECO:0000256" key="10">
    <source>
        <dbReference type="ARBA" id="ARBA00023268"/>
    </source>
</evidence>
<evidence type="ECO:0000256" key="3">
    <source>
        <dbReference type="ARBA" id="ARBA00022645"/>
    </source>
</evidence>
<dbReference type="InterPro" id="IPR003961">
    <property type="entry name" value="FN3_dom"/>
</dbReference>
<keyword evidence="5" id="KW-0328">Glycosyltransferase</keyword>
<evidence type="ECO:0000256" key="2">
    <source>
        <dbReference type="ARBA" id="ARBA00007739"/>
    </source>
</evidence>
<keyword evidence="17" id="KW-1185">Reference proteome</keyword>
<dbReference type="OrthoDB" id="9766909at2"/>
<dbReference type="InterPro" id="IPR013783">
    <property type="entry name" value="Ig-like_fold"/>
</dbReference>
<dbReference type="InterPro" id="IPR036116">
    <property type="entry name" value="FN3_sf"/>
</dbReference>
<dbReference type="Gene3D" id="1.10.3810.10">
    <property type="entry name" value="Biosynthetic peptidoglycan transglycosylase-like"/>
    <property type="match status" value="1"/>
</dbReference>
<evidence type="ECO:0000313" key="16">
    <source>
        <dbReference type="EMBL" id="SDH06340.1"/>
    </source>
</evidence>
<dbReference type="AlphaFoldDB" id="A0A1G7ZE13"/>
<keyword evidence="6" id="KW-0808">Transferase</keyword>
<evidence type="ECO:0000256" key="5">
    <source>
        <dbReference type="ARBA" id="ARBA00022676"/>
    </source>
</evidence>
<feature type="region of interest" description="Disordered" evidence="14">
    <location>
        <begin position="1"/>
        <end position="31"/>
    </location>
</feature>
<accession>A0A1G7ZE13</accession>
<feature type="region of interest" description="Disordered" evidence="14">
    <location>
        <begin position="780"/>
        <end position="902"/>
    </location>
</feature>
<evidence type="ECO:0000256" key="11">
    <source>
        <dbReference type="ARBA" id="ARBA00023316"/>
    </source>
</evidence>
<dbReference type="InterPro" id="IPR050396">
    <property type="entry name" value="Glycosyltr_51/Transpeptidase"/>
</dbReference>
<keyword evidence="9" id="KW-0573">Peptidoglycan synthesis</keyword>
<dbReference type="CDD" id="cd00063">
    <property type="entry name" value="FN3"/>
    <property type="match status" value="1"/>
</dbReference>
<dbReference type="EMBL" id="FNDK01000001">
    <property type="protein sequence ID" value="SDH06340.1"/>
    <property type="molecule type" value="Genomic_DNA"/>
</dbReference>
<dbReference type="PANTHER" id="PTHR32282:SF29">
    <property type="entry name" value="PENICILLIN-BINDING PROTEIN 1A"/>
    <property type="match status" value="1"/>
</dbReference>
<feature type="compositionally biased region" description="Acidic residues" evidence="14">
    <location>
        <begin position="798"/>
        <end position="828"/>
    </location>
</feature>
<dbReference type="Gene3D" id="3.40.710.10">
    <property type="entry name" value="DD-peptidase/beta-lactamase superfamily"/>
    <property type="match status" value="1"/>
</dbReference>
<comment type="catalytic activity">
    <reaction evidence="12">
        <text>Preferential cleavage: (Ac)2-L-Lys-D-Ala-|-D-Ala. Also transpeptidation of peptidyl-alanyl moieties that are N-acyl substituents of D-alanine.</text>
        <dbReference type="EC" id="3.4.16.4"/>
    </reaction>
</comment>
<evidence type="ECO:0000256" key="4">
    <source>
        <dbReference type="ARBA" id="ARBA00022670"/>
    </source>
</evidence>
<protein>
    <submittedName>
        <fullName evidence="16">Penicillin-binding protein 1A</fullName>
    </submittedName>
</protein>
<name>A0A1G7ZE13_9BACI</name>
<dbReference type="PANTHER" id="PTHR32282">
    <property type="entry name" value="BINDING PROTEIN TRANSPEPTIDASE, PUTATIVE-RELATED"/>
    <property type="match status" value="1"/>
</dbReference>
<reference evidence="16 17" key="1">
    <citation type="submission" date="2016-10" db="EMBL/GenBank/DDBJ databases">
        <authorList>
            <person name="de Groot N.N."/>
        </authorList>
    </citation>
    <scope>NUCLEOTIDE SEQUENCE [LARGE SCALE GENOMIC DNA]</scope>
    <source>
        <strain evidence="16 17">DSM 21632</strain>
    </source>
</reference>
<keyword evidence="10" id="KW-0511">Multifunctional enzyme</keyword>